<sequence>MGARALNFMEVDTAAYVSVLFISDEFQRAARAVTGNSLDPLVVDVIFTLFDADGDGHLSTSEFIDCIRGHGLRHLIEDPALRFSYWPRYVARLLRIRPIYRKELLGWRFQTEHPFERPDRKPNEYREEPYLPVWHFSENPPWNIANRLAEFPYPNLTWCVVLPDGKKVSKKLPGIPPEEQLIFKGDRVKVLTGPDQGKIGLVATVLKMRRMVYVDGLNYRVTQAGGRELRRDEQPLEIDKEVALVDPVDNEPCIAVWRYTDKGTRVRISTRSGHTIPLPTSSRQLDDLTDPKAASRGPKDTPNKVVERVTFAPASPDSPVTFEEDLSIQYGLDPQPKPCPTYWY</sequence>
<evidence type="ECO:0000256" key="3">
    <source>
        <dbReference type="ARBA" id="ARBA00022980"/>
    </source>
</evidence>
<dbReference type="InterPro" id="IPR008991">
    <property type="entry name" value="Translation_prot_SH3-like_sf"/>
</dbReference>
<dbReference type="GO" id="GO:0003735">
    <property type="term" value="F:structural constituent of ribosome"/>
    <property type="evidence" value="ECO:0007669"/>
    <property type="project" value="InterPro"/>
</dbReference>
<keyword evidence="2" id="KW-0106">Calcium</keyword>
<dbReference type="Proteomes" id="UP000272942">
    <property type="component" value="Unassembled WGS sequence"/>
</dbReference>
<evidence type="ECO:0000313" key="9">
    <source>
        <dbReference type="WBParaSite" id="ECPE_0000753901-mRNA-1"/>
    </source>
</evidence>
<dbReference type="InterPro" id="IPR002048">
    <property type="entry name" value="EF_hand_dom"/>
</dbReference>
<comment type="similarity">
    <text evidence="1">Belongs to the universal ribosomal protein uL24 family.</text>
</comment>
<evidence type="ECO:0000256" key="4">
    <source>
        <dbReference type="ARBA" id="ARBA00023274"/>
    </source>
</evidence>
<accession>A0A183AKN8</accession>
<dbReference type="WBParaSite" id="ECPE_0000753901-mRNA-1">
    <property type="protein sequence ID" value="ECPE_0000753901-mRNA-1"/>
    <property type="gene ID" value="ECPE_0000753901"/>
</dbReference>
<dbReference type="Gene3D" id="1.10.238.10">
    <property type="entry name" value="EF-hand"/>
    <property type="match status" value="1"/>
</dbReference>
<dbReference type="GO" id="GO:0005840">
    <property type="term" value="C:ribosome"/>
    <property type="evidence" value="ECO:0007669"/>
    <property type="project" value="UniProtKB-KW"/>
</dbReference>
<dbReference type="Pfam" id="PF13833">
    <property type="entry name" value="EF-hand_8"/>
    <property type="match status" value="1"/>
</dbReference>
<dbReference type="PANTHER" id="PTHR12903">
    <property type="entry name" value="MITOCHONDRIAL RIBOSOMAL PROTEIN L24"/>
    <property type="match status" value="1"/>
</dbReference>
<dbReference type="SUPFAM" id="SSF50104">
    <property type="entry name" value="Translation proteins SH3-like domain"/>
    <property type="match status" value="1"/>
</dbReference>
<organism evidence="9">
    <name type="scientific">Echinostoma caproni</name>
    <dbReference type="NCBI Taxonomy" id="27848"/>
    <lineage>
        <taxon>Eukaryota</taxon>
        <taxon>Metazoa</taxon>
        <taxon>Spiralia</taxon>
        <taxon>Lophotrochozoa</taxon>
        <taxon>Platyhelminthes</taxon>
        <taxon>Trematoda</taxon>
        <taxon>Digenea</taxon>
        <taxon>Plagiorchiida</taxon>
        <taxon>Echinostomata</taxon>
        <taxon>Echinostomatoidea</taxon>
        <taxon>Echinostomatidae</taxon>
        <taxon>Echinostoma</taxon>
    </lineage>
</organism>
<dbReference type="SUPFAM" id="SSF47473">
    <property type="entry name" value="EF-hand"/>
    <property type="match status" value="1"/>
</dbReference>
<evidence type="ECO:0000256" key="2">
    <source>
        <dbReference type="ARBA" id="ARBA00022837"/>
    </source>
</evidence>
<evidence type="ECO:0000259" key="6">
    <source>
        <dbReference type="PROSITE" id="PS50222"/>
    </source>
</evidence>
<dbReference type="InterPro" id="IPR018247">
    <property type="entry name" value="EF_Hand_1_Ca_BS"/>
</dbReference>
<dbReference type="Gene3D" id="2.30.30.30">
    <property type="match status" value="1"/>
</dbReference>
<dbReference type="InterPro" id="IPR057264">
    <property type="entry name" value="Ribosomal_uL24_C"/>
</dbReference>
<dbReference type="PROSITE" id="PS00018">
    <property type="entry name" value="EF_HAND_1"/>
    <property type="match status" value="1"/>
</dbReference>
<feature type="compositionally biased region" description="Polar residues" evidence="5">
    <location>
        <begin position="272"/>
        <end position="283"/>
    </location>
</feature>
<protein>
    <submittedName>
        <fullName evidence="9">EF-hand domain-containing protein</fullName>
    </submittedName>
</protein>
<dbReference type="CDD" id="cd06089">
    <property type="entry name" value="KOW_RPL26"/>
    <property type="match status" value="1"/>
</dbReference>
<dbReference type="EMBL" id="UZAN01044736">
    <property type="protein sequence ID" value="VDP81354.1"/>
    <property type="molecule type" value="Genomic_DNA"/>
</dbReference>
<keyword evidence="4" id="KW-0687">Ribonucleoprotein</keyword>
<dbReference type="GO" id="GO:0005509">
    <property type="term" value="F:calcium ion binding"/>
    <property type="evidence" value="ECO:0007669"/>
    <property type="project" value="InterPro"/>
</dbReference>
<dbReference type="PROSITE" id="PS50222">
    <property type="entry name" value="EF_HAND_2"/>
    <property type="match status" value="1"/>
</dbReference>
<gene>
    <name evidence="7" type="ORF">ECPE_LOCUS7523</name>
</gene>
<reference evidence="9" key="1">
    <citation type="submission" date="2016-06" db="UniProtKB">
        <authorList>
            <consortium name="WormBaseParasite"/>
        </authorList>
    </citation>
    <scope>IDENTIFICATION</scope>
</reference>
<dbReference type="InterPro" id="IPR011992">
    <property type="entry name" value="EF-hand-dom_pair"/>
</dbReference>
<dbReference type="InterPro" id="IPR003256">
    <property type="entry name" value="Ribosomal_uL24"/>
</dbReference>
<evidence type="ECO:0000256" key="1">
    <source>
        <dbReference type="ARBA" id="ARBA00010618"/>
    </source>
</evidence>
<feature type="region of interest" description="Disordered" evidence="5">
    <location>
        <begin position="272"/>
        <end position="303"/>
    </location>
</feature>
<keyword evidence="8" id="KW-1185">Reference proteome</keyword>
<feature type="domain" description="EF-hand" evidence="6">
    <location>
        <begin position="38"/>
        <end position="73"/>
    </location>
</feature>
<dbReference type="Pfam" id="PF17136">
    <property type="entry name" value="ribosomal_L24"/>
    <property type="match status" value="1"/>
</dbReference>
<evidence type="ECO:0000313" key="7">
    <source>
        <dbReference type="EMBL" id="VDP81354.1"/>
    </source>
</evidence>
<name>A0A183AKN8_9TREM</name>
<dbReference type="GO" id="GO:0006412">
    <property type="term" value="P:translation"/>
    <property type="evidence" value="ECO:0007669"/>
    <property type="project" value="InterPro"/>
</dbReference>
<dbReference type="OrthoDB" id="359154at2759"/>
<evidence type="ECO:0000256" key="5">
    <source>
        <dbReference type="SAM" id="MobiDB-lite"/>
    </source>
</evidence>
<evidence type="ECO:0000313" key="8">
    <source>
        <dbReference type="Proteomes" id="UP000272942"/>
    </source>
</evidence>
<dbReference type="SMART" id="SM00054">
    <property type="entry name" value="EFh"/>
    <property type="match status" value="1"/>
</dbReference>
<dbReference type="InterPro" id="IPR014722">
    <property type="entry name" value="Rib_uL2_dom2"/>
</dbReference>
<dbReference type="GO" id="GO:1990904">
    <property type="term" value="C:ribonucleoprotein complex"/>
    <property type="evidence" value="ECO:0007669"/>
    <property type="project" value="UniProtKB-KW"/>
</dbReference>
<proteinExistence type="inferred from homology"/>
<dbReference type="InterPro" id="IPR041988">
    <property type="entry name" value="Ribosomal_uL24_KOW"/>
</dbReference>
<keyword evidence="3" id="KW-0689">Ribosomal protein</keyword>
<reference evidence="7 8" key="2">
    <citation type="submission" date="2018-11" db="EMBL/GenBank/DDBJ databases">
        <authorList>
            <consortium name="Pathogen Informatics"/>
        </authorList>
    </citation>
    <scope>NUCLEOTIDE SEQUENCE [LARGE SCALE GENOMIC DNA]</scope>
    <source>
        <strain evidence="7 8">Egypt</strain>
    </source>
</reference>
<dbReference type="GO" id="GO:0003723">
    <property type="term" value="F:RNA binding"/>
    <property type="evidence" value="ECO:0007669"/>
    <property type="project" value="InterPro"/>
</dbReference>
<dbReference type="AlphaFoldDB" id="A0A183AKN8"/>